<dbReference type="CDD" id="cd00833">
    <property type="entry name" value="PKS"/>
    <property type="match status" value="1"/>
</dbReference>
<dbReference type="EMBL" id="MEIA01000069">
    <property type="protein sequence ID" value="OJF15091.1"/>
    <property type="molecule type" value="Genomic_DNA"/>
</dbReference>
<dbReference type="InterPro" id="IPR016039">
    <property type="entry name" value="Thiolase-like"/>
</dbReference>
<dbReference type="SUPFAM" id="SSF52151">
    <property type="entry name" value="FabD/lysophospholipase-like"/>
    <property type="match status" value="1"/>
</dbReference>
<evidence type="ECO:0000313" key="7">
    <source>
        <dbReference type="Proteomes" id="UP000182486"/>
    </source>
</evidence>
<dbReference type="Pfam" id="PF02801">
    <property type="entry name" value="Ketoacyl-synt_C"/>
    <property type="match status" value="1"/>
</dbReference>
<accession>A0A1K0H082</accession>
<dbReference type="Pfam" id="PF00109">
    <property type="entry name" value="ketoacyl-synt"/>
    <property type="match status" value="1"/>
</dbReference>
<evidence type="ECO:0000259" key="5">
    <source>
        <dbReference type="PROSITE" id="PS52004"/>
    </source>
</evidence>
<dbReference type="InterPro" id="IPR016035">
    <property type="entry name" value="Acyl_Trfase/lysoPLipase"/>
</dbReference>
<dbReference type="InterPro" id="IPR001227">
    <property type="entry name" value="Ac_transferase_dom_sf"/>
</dbReference>
<feature type="domain" description="Ketosynthase family 3 (KS3)" evidence="5">
    <location>
        <begin position="7"/>
        <end position="436"/>
    </location>
</feature>
<dbReference type="InterPro" id="IPR014031">
    <property type="entry name" value="Ketoacyl_synth_C"/>
</dbReference>
<dbReference type="SMART" id="SM00825">
    <property type="entry name" value="PKS_KS"/>
    <property type="match status" value="1"/>
</dbReference>
<dbReference type="RefSeq" id="WP_071803818.1">
    <property type="nucleotide sequence ID" value="NZ_MEIA01000069.1"/>
</dbReference>
<dbReference type="Pfam" id="PF16197">
    <property type="entry name" value="KAsynt_C_assoc"/>
    <property type="match status" value="1"/>
</dbReference>
<evidence type="ECO:0000313" key="6">
    <source>
        <dbReference type="EMBL" id="OJF15091.1"/>
    </source>
</evidence>
<dbReference type="GO" id="GO:0071770">
    <property type="term" value="P:DIM/DIP cell wall layer assembly"/>
    <property type="evidence" value="ECO:0007669"/>
    <property type="project" value="TreeGrafter"/>
</dbReference>
<keyword evidence="1" id="KW-0596">Phosphopantetheine</keyword>
<dbReference type="SUPFAM" id="SSF53901">
    <property type="entry name" value="Thiolase-like"/>
    <property type="match status" value="1"/>
</dbReference>
<evidence type="ECO:0000256" key="4">
    <source>
        <dbReference type="RuleBase" id="RU003694"/>
    </source>
</evidence>
<dbReference type="Proteomes" id="UP000182486">
    <property type="component" value="Unassembled WGS sequence"/>
</dbReference>
<reference evidence="6 7" key="1">
    <citation type="submission" date="2016-09" db="EMBL/GenBank/DDBJ databases">
        <title>Couchioplanes caeruleus draft genome sequence.</title>
        <authorList>
            <person name="Sheehan J."/>
            <person name="Caffrey P."/>
        </authorList>
    </citation>
    <scope>NUCLEOTIDE SEQUENCE [LARGE SCALE GENOMIC DNA]</scope>
    <source>
        <strain evidence="6 7">DSM 43634</strain>
    </source>
</reference>
<dbReference type="Gene3D" id="3.40.366.10">
    <property type="entry name" value="Malonyl-Coenzyme A Acyl Carrier Protein, domain 2"/>
    <property type="match status" value="1"/>
</dbReference>
<proteinExistence type="inferred from homology"/>
<dbReference type="GO" id="GO:0005737">
    <property type="term" value="C:cytoplasm"/>
    <property type="evidence" value="ECO:0007669"/>
    <property type="project" value="TreeGrafter"/>
</dbReference>
<keyword evidence="7" id="KW-1185">Reference proteome</keyword>
<dbReference type="GO" id="GO:0004315">
    <property type="term" value="F:3-oxoacyl-[acyl-carrier-protein] synthase activity"/>
    <property type="evidence" value="ECO:0007669"/>
    <property type="project" value="InterPro"/>
</dbReference>
<organism evidence="6 7">
    <name type="scientific">Couchioplanes caeruleus subsp. caeruleus</name>
    <dbReference type="NCBI Taxonomy" id="56427"/>
    <lineage>
        <taxon>Bacteria</taxon>
        <taxon>Bacillati</taxon>
        <taxon>Actinomycetota</taxon>
        <taxon>Actinomycetes</taxon>
        <taxon>Micromonosporales</taxon>
        <taxon>Micromonosporaceae</taxon>
        <taxon>Couchioplanes</taxon>
    </lineage>
</organism>
<name>A0A1K0H082_9ACTN</name>
<dbReference type="InterPro" id="IPR014030">
    <property type="entry name" value="Ketoacyl_synth_N"/>
</dbReference>
<dbReference type="InterPro" id="IPR018201">
    <property type="entry name" value="Ketoacyl_synth_AS"/>
</dbReference>
<dbReference type="InterPro" id="IPR032821">
    <property type="entry name" value="PKS_assoc"/>
</dbReference>
<dbReference type="InterPro" id="IPR050091">
    <property type="entry name" value="PKS_NRPS_Biosynth_Enz"/>
</dbReference>
<sequence length="756" mass="78864">MAELDDSAAVAVVGMAIRVPGAERDLDLFWQHVVTGTDAVSFFTPQQLSGWGVPKDLVEHPHFVPARAVLRDAGCFDHRLFGYSPSDSALMDPQQRILLECAWAALEHAGYPPVAVDGNRIGVYVGTGLNVYLLDNVWPNTRVVEAAGGLQLIIGSDKDFAGTRIAYKLNLQGPALTVQTACSTSLVAVHAATQALLTYDADVALAGAATVAPPTRRGHVHEPGGIFSADGRCRAFDAAADGTVPGDGAGMVVLKRLEDALRDGDTVHAVIRGSAVNNDGSRKAGFTAPGPTGQAAVISAALGVADVDPDTIGLIETHGTGTALGDPIEVAALRQVFDTGRDGRAPCALGAVKSVVGHLDTAAGVVGLIKTVLALRHRTIPPIAHLSTPNPAVRREGSVFELPTRPRPWTPIDGVRRAGVSAFGIGGTNAHVVLEEAPAARPRPRRHVTELVLVSAKTTAAAQESLERTAAFVAGTAPGELADVAYTLRTGRAELPWRAAFLTGPHGSPATVRQADAKARSRGVAFHLSGAGELTGNRPNYDADPVYRTIVDEGMARLRGRDLDEAVRERCTRLLACAGLAQSLRSRGVSPRAVAGTGAGALAVAVVAGVMSLGDALDLICGAGVDGIRLGPVELPVHIGSGEPLTAAEYGDLGFWQAQAADPPAPAAPPGLQVLWIEIGTQVTPHLGADQPTLPTDRHARLLATVGALWQWGVAGAWDPVHDSGRRRLPAPTYPFAATRHYLDAPAAHLDTERHH</sequence>
<evidence type="ECO:0000256" key="1">
    <source>
        <dbReference type="ARBA" id="ARBA00022450"/>
    </source>
</evidence>
<comment type="similarity">
    <text evidence="4">Belongs to the thiolase-like superfamily. Beta-ketoacyl-ACP synthases family.</text>
</comment>
<keyword evidence="3 4" id="KW-0808">Transferase</keyword>
<dbReference type="Gene3D" id="3.30.70.3290">
    <property type="match status" value="1"/>
</dbReference>
<comment type="caution">
    <text evidence="6">The sequence shown here is derived from an EMBL/GenBank/DDBJ whole genome shotgun (WGS) entry which is preliminary data.</text>
</comment>
<gene>
    <name evidence="6" type="ORF">BG844_06460</name>
</gene>
<dbReference type="PROSITE" id="PS52004">
    <property type="entry name" value="KS3_2"/>
    <property type="match status" value="1"/>
</dbReference>
<dbReference type="InterPro" id="IPR020841">
    <property type="entry name" value="PKS_Beta-ketoAc_synthase_dom"/>
</dbReference>
<dbReference type="GO" id="GO:0005886">
    <property type="term" value="C:plasma membrane"/>
    <property type="evidence" value="ECO:0007669"/>
    <property type="project" value="TreeGrafter"/>
</dbReference>
<evidence type="ECO:0000256" key="3">
    <source>
        <dbReference type="ARBA" id="ARBA00022679"/>
    </source>
</evidence>
<dbReference type="PANTHER" id="PTHR43775:SF37">
    <property type="entry name" value="SI:DKEY-61P9.11"/>
    <property type="match status" value="1"/>
</dbReference>
<dbReference type="GO" id="GO:0006633">
    <property type="term" value="P:fatty acid biosynthetic process"/>
    <property type="evidence" value="ECO:0007669"/>
    <property type="project" value="InterPro"/>
</dbReference>
<dbReference type="PANTHER" id="PTHR43775">
    <property type="entry name" value="FATTY ACID SYNTHASE"/>
    <property type="match status" value="1"/>
</dbReference>
<dbReference type="AlphaFoldDB" id="A0A1K0H082"/>
<dbReference type="PROSITE" id="PS00606">
    <property type="entry name" value="KS3_1"/>
    <property type="match status" value="1"/>
</dbReference>
<dbReference type="Gene3D" id="3.40.47.10">
    <property type="match status" value="1"/>
</dbReference>
<dbReference type="GO" id="GO:0004312">
    <property type="term" value="F:fatty acid synthase activity"/>
    <property type="evidence" value="ECO:0007669"/>
    <property type="project" value="TreeGrafter"/>
</dbReference>
<evidence type="ECO:0000256" key="2">
    <source>
        <dbReference type="ARBA" id="ARBA00022553"/>
    </source>
</evidence>
<protein>
    <recommendedName>
        <fullName evidence="5">Ketosynthase family 3 (KS3) domain-containing protein</fullName>
    </recommendedName>
</protein>
<keyword evidence="2" id="KW-0597">Phosphoprotein</keyword>